<dbReference type="STRING" id="320771.Cflav_PD4679"/>
<dbReference type="EMBL" id="ABOX02000008">
    <property type="protein sequence ID" value="EEF61639.1"/>
    <property type="molecule type" value="Genomic_DNA"/>
</dbReference>
<sequence precursor="true">MPKWVKFILAILLLPLCYGAGQALWMVLRASGHATNFWIAFTAGVGCWVVIYLLLPKPMLVYVFGHELTHALWAWLFGGKVKKFKASSNGGHVVVTKTNFLICLAPYFFPLYVALVVLFFGIGHLIWNWKPYLLWFHLLLGSAYAFHLTLTWHILKTEQSDITSQGYLFSSVIIFLGNISILLVGLPLLAAKVDLITAFGWWGKSTWEVLLRLKGMV</sequence>
<name>B9XEC5_PEDPL</name>
<protein>
    <recommendedName>
        <fullName evidence="4">Peptidase M50</fullName>
    </recommendedName>
</protein>
<keyword evidence="3" id="KW-1185">Reference proteome</keyword>
<dbReference type="Proteomes" id="UP000003688">
    <property type="component" value="Unassembled WGS sequence"/>
</dbReference>
<comment type="caution">
    <text evidence="2">The sequence shown here is derived from an EMBL/GenBank/DDBJ whole genome shotgun (WGS) entry which is preliminary data.</text>
</comment>
<feature type="transmembrane region" description="Helical" evidence="1">
    <location>
        <begin position="167"/>
        <end position="189"/>
    </location>
</feature>
<evidence type="ECO:0000313" key="2">
    <source>
        <dbReference type="EMBL" id="EEF61639.1"/>
    </source>
</evidence>
<dbReference type="AlphaFoldDB" id="B9XEC5"/>
<feature type="transmembrane region" description="Helical" evidence="1">
    <location>
        <begin position="98"/>
        <end position="120"/>
    </location>
</feature>
<evidence type="ECO:0000313" key="3">
    <source>
        <dbReference type="Proteomes" id="UP000003688"/>
    </source>
</evidence>
<evidence type="ECO:0008006" key="4">
    <source>
        <dbReference type="Google" id="ProtNLM"/>
    </source>
</evidence>
<keyword evidence="1" id="KW-0812">Transmembrane</keyword>
<dbReference type="RefSeq" id="WP_007414173.1">
    <property type="nucleotide sequence ID" value="NZ_ABOX02000008.1"/>
</dbReference>
<keyword evidence="1" id="KW-1133">Transmembrane helix</keyword>
<reference evidence="2 3" key="1">
    <citation type="journal article" date="2011" name="J. Bacteriol.">
        <title>Genome sequence of 'Pedosphaera parvula' Ellin514, an aerobic Verrucomicrobial isolate from pasture soil.</title>
        <authorList>
            <person name="Kant R."/>
            <person name="van Passel M.W."/>
            <person name="Sangwan P."/>
            <person name="Palva A."/>
            <person name="Lucas S."/>
            <person name="Copeland A."/>
            <person name="Lapidus A."/>
            <person name="Glavina Del Rio T."/>
            <person name="Dalin E."/>
            <person name="Tice H."/>
            <person name="Bruce D."/>
            <person name="Goodwin L."/>
            <person name="Pitluck S."/>
            <person name="Chertkov O."/>
            <person name="Larimer F.W."/>
            <person name="Land M.L."/>
            <person name="Hauser L."/>
            <person name="Brettin T.S."/>
            <person name="Detter J.C."/>
            <person name="Han S."/>
            <person name="de Vos W.M."/>
            <person name="Janssen P.H."/>
            <person name="Smidt H."/>
        </authorList>
    </citation>
    <scope>NUCLEOTIDE SEQUENCE [LARGE SCALE GENOMIC DNA]</scope>
    <source>
        <strain evidence="2 3">Ellin514</strain>
    </source>
</reference>
<feature type="transmembrane region" description="Helical" evidence="1">
    <location>
        <begin position="35"/>
        <end position="55"/>
    </location>
</feature>
<dbReference type="InterPro" id="IPR049500">
    <property type="entry name" value="Peptidase_M50B-like"/>
</dbReference>
<feature type="transmembrane region" description="Helical" evidence="1">
    <location>
        <begin position="132"/>
        <end position="155"/>
    </location>
</feature>
<dbReference type="OrthoDB" id="9803607at2"/>
<accession>B9XEC5</accession>
<gene>
    <name evidence="2" type="ORF">Cflav_PD4679</name>
</gene>
<proteinExistence type="predicted"/>
<organism evidence="2 3">
    <name type="scientific">Pedosphaera parvula (strain Ellin514)</name>
    <dbReference type="NCBI Taxonomy" id="320771"/>
    <lineage>
        <taxon>Bacteria</taxon>
        <taxon>Pseudomonadati</taxon>
        <taxon>Verrucomicrobiota</taxon>
        <taxon>Pedosphaerae</taxon>
        <taxon>Pedosphaerales</taxon>
        <taxon>Pedosphaeraceae</taxon>
        <taxon>Pedosphaera</taxon>
    </lineage>
</organism>
<dbReference type="Pfam" id="PF13398">
    <property type="entry name" value="Peptidase_M50B"/>
    <property type="match status" value="1"/>
</dbReference>
<evidence type="ECO:0000256" key="1">
    <source>
        <dbReference type="SAM" id="Phobius"/>
    </source>
</evidence>
<keyword evidence="1" id="KW-0472">Membrane</keyword>